<organism evidence="3 4">
    <name type="scientific">Sphingobacterium paludis</name>
    <dbReference type="NCBI Taxonomy" id="1476465"/>
    <lineage>
        <taxon>Bacteria</taxon>
        <taxon>Pseudomonadati</taxon>
        <taxon>Bacteroidota</taxon>
        <taxon>Sphingobacteriia</taxon>
        <taxon>Sphingobacteriales</taxon>
        <taxon>Sphingobacteriaceae</taxon>
        <taxon>Sphingobacterium</taxon>
    </lineage>
</organism>
<keyword evidence="4" id="KW-1185">Reference proteome</keyword>
<name>A0A4R7CWC5_9SPHI</name>
<sequence>MYTFDDIAIPISWPDKTARGDEKWMALLKRMGVVKNLNFRVGHAAILLIERKSGKIEYFDFGRYIVPRGYGRSRSARFDPRLRIRTEAKFDSENTMQNLDALLAELVANEEATHGGGRTLFSICRNISFAKGVEYADRLVETGPILYGAFAKNNNSCSRFVAQILTAAMSSQDPRRRKILYPESFKASPTSNVVNAAEAMEVFCHSHGETTLLPMDRKASMRFQFNLLKDNFSKRGALSLGSDDIAGMVQYRERPTEVPEHAQWLGGIGEGAWFALEQTDIHTFLIRKYKADGTLEYFVNAKCVQKFDPNSAYAFTYHFSFENHSVVQNEQFFLFRSVLEKEEELQQQHNRQAIS</sequence>
<dbReference type="AlphaFoldDB" id="A0A4R7CWC5"/>
<dbReference type="EMBL" id="SNZV01000008">
    <property type="protein sequence ID" value="TDS10953.1"/>
    <property type="molecule type" value="Genomic_DNA"/>
</dbReference>
<reference evidence="3 4" key="1">
    <citation type="submission" date="2019-03" db="EMBL/GenBank/DDBJ databases">
        <title>Genomic Encyclopedia of Type Strains, Phase III (KMG-III): the genomes of soil and plant-associated and newly described type strains.</title>
        <authorList>
            <person name="Whitman W."/>
        </authorList>
    </citation>
    <scope>NUCLEOTIDE SEQUENCE [LARGE SCALE GENOMIC DNA]</scope>
    <source>
        <strain evidence="3 4">CGMCC 1.12801</strain>
    </source>
</reference>
<protein>
    <submittedName>
        <fullName evidence="3">Uncharacterized protein</fullName>
    </submittedName>
</protein>
<evidence type="ECO:0000259" key="2">
    <source>
        <dbReference type="Pfam" id="PF25218"/>
    </source>
</evidence>
<dbReference type="InterPro" id="IPR046517">
    <property type="entry name" value="DUF6695"/>
</dbReference>
<dbReference type="InterPro" id="IPR057382">
    <property type="entry name" value="TseH"/>
</dbReference>
<evidence type="ECO:0000259" key="1">
    <source>
        <dbReference type="Pfam" id="PF20405"/>
    </source>
</evidence>
<dbReference type="OrthoDB" id="695573at2"/>
<dbReference type="Proteomes" id="UP000294752">
    <property type="component" value="Unassembled WGS sequence"/>
</dbReference>
<dbReference type="Pfam" id="PF20405">
    <property type="entry name" value="DUF6695"/>
    <property type="match status" value="1"/>
</dbReference>
<dbReference type="Pfam" id="PF25218">
    <property type="entry name" value="TseH"/>
    <property type="match status" value="1"/>
</dbReference>
<proteinExistence type="predicted"/>
<gene>
    <name evidence="3" type="ORF">B0I21_10810</name>
</gene>
<evidence type="ECO:0000313" key="3">
    <source>
        <dbReference type="EMBL" id="TDS10953.1"/>
    </source>
</evidence>
<comment type="caution">
    <text evidence="3">The sequence shown here is derived from an EMBL/GenBank/DDBJ whole genome shotgun (WGS) entry which is preliminary data.</text>
</comment>
<evidence type="ECO:0000313" key="4">
    <source>
        <dbReference type="Proteomes" id="UP000294752"/>
    </source>
</evidence>
<dbReference type="RefSeq" id="WP_133641402.1">
    <property type="nucleotide sequence ID" value="NZ_SNZV01000008.1"/>
</dbReference>
<feature type="domain" description="Type VI secretion system effector TseH-like" evidence="2">
    <location>
        <begin position="8"/>
        <end position="172"/>
    </location>
</feature>
<accession>A0A4R7CWC5</accession>
<feature type="domain" description="DUF6695" evidence="1">
    <location>
        <begin position="262"/>
        <end position="337"/>
    </location>
</feature>